<comment type="caution">
    <text evidence="2">The sequence shown here is derived from an EMBL/GenBank/DDBJ whole genome shotgun (WGS) entry which is preliminary data.</text>
</comment>
<dbReference type="AlphaFoldDB" id="A0A8T1S1T3"/>
<gene>
    <name evidence="2" type="ORF">G0U57_001321</name>
</gene>
<evidence type="ECO:0000313" key="3">
    <source>
        <dbReference type="Proteomes" id="UP000765507"/>
    </source>
</evidence>
<keyword evidence="1" id="KW-1133">Transmembrane helix</keyword>
<organism evidence="2 3">
    <name type="scientific">Chelydra serpentina</name>
    <name type="common">Snapping turtle</name>
    <name type="synonym">Testudo serpentina</name>
    <dbReference type="NCBI Taxonomy" id="8475"/>
    <lineage>
        <taxon>Eukaryota</taxon>
        <taxon>Metazoa</taxon>
        <taxon>Chordata</taxon>
        <taxon>Craniata</taxon>
        <taxon>Vertebrata</taxon>
        <taxon>Euteleostomi</taxon>
        <taxon>Archelosauria</taxon>
        <taxon>Testudinata</taxon>
        <taxon>Testudines</taxon>
        <taxon>Cryptodira</taxon>
        <taxon>Durocryptodira</taxon>
        <taxon>Americhelydia</taxon>
        <taxon>Chelydroidea</taxon>
        <taxon>Chelydridae</taxon>
        <taxon>Chelydra</taxon>
    </lineage>
</organism>
<dbReference type="OrthoDB" id="10490404at2759"/>
<dbReference type="EMBL" id="JAHGAV010001186">
    <property type="protein sequence ID" value="KAG6922687.1"/>
    <property type="molecule type" value="Genomic_DNA"/>
</dbReference>
<dbReference type="Proteomes" id="UP000765507">
    <property type="component" value="Unassembled WGS sequence"/>
</dbReference>
<keyword evidence="1" id="KW-0472">Membrane</keyword>
<evidence type="ECO:0000313" key="2">
    <source>
        <dbReference type="EMBL" id="KAG6922687.1"/>
    </source>
</evidence>
<feature type="non-terminal residue" evidence="2">
    <location>
        <position position="59"/>
    </location>
</feature>
<keyword evidence="3" id="KW-1185">Reference proteome</keyword>
<name>A0A8T1S1T3_CHESE</name>
<evidence type="ECO:0000256" key="1">
    <source>
        <dbReference type="SAM" id="Phobius"/>
    </source>
</evidence>
<reference evidence="2 3" key="1">
    <citation type="journal article" date="2020" name="G3 (Bethesda)">
        <title>Draft Genome of the Common Snapping Turtle, Chelydra serpentina, a Model for Phenotypic Plasticity in Reptiles.</title>
        <authorList>
            <person name="Das D."/>
            <person name="Singh S.K."/>
            <person name="Bierstedt J."/>
            <person name="Erickson A."/>
            <person name="Galli G.L.J."/>
            <person name="Crossley D.A. 2nd"/>
            <person name="Rhen T."/>
        </authorList>
    </citation>
    <scope>NUCLEOTIDE SEQUENCE [LARGE SCALE GENOMIC DNA]</scope>
    <source>
        <strain evidence="2">KW</strain>
    </source>
</reference>
<accession>A0A8T1S1T3</accession>
<proteinExistence type="predicted"/>
<keyword evidence="1" id="KW-0812">Transmembrane</keyword>
<feature type="non-terminal residue" evidence="2">
    <location>
        <position position="1"/>
    </location>
</feature>
<feature type="transmembrane region" description="Helical" evidence="1">
    <location>
        <begin position="35"/>
        <end position="58"/>
    </location>
</feature>
<sequence length="59" mass="6314">EFTCSYEENVSGRWIPSPRSQAVNVTMDAVWSLPIPLVAGCAGAAVGLVLLLLLICLLR</sequence>
<protein>
    <submittedName>
        <fullName evidence="2">Uncharacterized protein</fullName>
    </submittedName>
</protein>